<evidence type="ECO:0000313" key="2">
    <source>
        <dbReference type="EMBL" id="CQR65027.1"/>
    </source>
</evidence>
<sequence>MTTGAWIRPWPDRERPEGNAGGAVAGTRGARGGKRAPGAPPVRPECRPPGPLPVRQGRAFPPPPLLVRQRRCPSTCTAARPPGPLPGRPGARPSARTAARQPGPLPVRLRGAARHASGWARLAVHAGTPCCAPRSCLRLLKIPGANGAGRARCARRSALIERGSRGGAARAGLARSQAVTAALHGPYGNRGGPEARGARSTPQPGRSSRPGCPLHSAAEAALPSGAQWRHGGTHTPPVRGGRGGARAHGRPAERLGNHRDHPGRTAFTHCPGRATAHSPPASEQADQTPTVPNGRRTALGRRTPANEASRHSGAGHAPRTCCPRARITGP</sequence>
<evidence type="ECO:0000313" key="3">
    <source>
        <dbReference type="Proteomes" id="UP000035016"/>
    </source>
</evidence>
<feature type="compositionally biased region" description="Pro residues" evidence="1">
    <location>
        <begin position="38"/>
        <end position="52"/>
    </location>
</feature>
<feature type="compositionally biased region" description="Low complexity" evidence="1">
    <location>
        <begin position="88"/>
        <end position="100"/>
    </location>
</feature>
<dbReference type="AlphaFoldDB" id="A0A0F7W577"/>
<dbReference type="EMBL" id="LN831790">
    <property type="protein sequence ID" value="CQR65027.1"/>
    <property type="molecule type" value="Genomic_DNA"/>
</dbReference>
<protein>
    <submittedName>
        <fullName evidence="2">Uncharacterized protein</fullName>
    </submittedName>
</protein>
<accession>A0A0F7W577</accession>
<dbReference type="KEGG" id="sle:sle_55700"/>
<gene>
    <name evidence="2" type="primary">sle_55700</name>
</gene>
<reference evidence="2 3" key="1">
    <citation type="submission" date="2015-02" db="EMBL/GenBank/DDBJ databases">
        <authorList>
            <person name="Gomez-Escribano P.J."/>
        </authorList>
    </citation>
    <scope>NUCLEOTIDE SEQUENCE [LARGE SCALE GENOMIC DNA]</scope>
    <source>
        <strain evidence="3">C34 (DSM 42122 / NRRL B-24963)</strain>
    </source>
</reference>
<proteinExistence type="predicted"/>
<evidence type="ECO:0000256" key="1">
    <source>
        <dbReference type="SAM" id="MobiDB-lite"/>
    </source>
</evidence>
<feature type="compositionally biased region" description="Basic and acidic residues" evidence="1">
    <location>
        <begin position="250"/>
        <end position="263"/>
    </location>
</feature>
<organism evidence="2 3">
    <name type="scientific">Streptomyces leeuwenhoekii</name>
    <dbReference type="NCBI Taxonomy" id="1437453"/>
    <lineage>
        <taxon>Bacteria</taxon>
        <taxon>Bacillati</taxon>
        <taxon>Actinomycetota</taxon>
        <taxon>Actinomycetes</taxon>
        <taxon>Kitasatosporales</taxon>
        <taxon>Streptomycetaceae</taxon>
        <taxon>Streptomyces</taxon>
    </lineage>
</organism>
<feature type="region of interest" description="Disordered" evidence="1">
    <location>
        <begin position="183"/>
        <end position="330"/>
    </location>
</feature>
<name>A0A0F7W577_STRLW</name>
<feature type="region of interest" description="Disordered" evidence="1">
    <location>
        <begin position="1"/>
        <end position="105"/>
    </location>
</feature>
<dbReference type="Proteomes" id="UP000035016">
    <property type="component" value="Chromosome Chromosome"/>
</dbReference>